<dbReference type="STRING" id="1428644.BIV57_06995"/>
<accession>A0A1J7BXG9</accession>
<protein>
    <submittedName>
        <fullName evidence="2">Sulfurtransferase</fullName>
    </submittedName>
</protein>
<dbReference type="InterPro" id="IPR050229">
    <property type="entry name" value="GlpE_sulfurtransferase"/>
</dbReference>
<comment type="caution">
    <text evidence="2">The sequence shown here is derived from an EMBL/GenBank/DDBJ whole genome shotgun (WGS) entry which is preliminary data.</text>
</comment>
<keyword evidence="2" id="KW-0808">Transferase</keyword>
<evidence type="ECO:0000259" key="1">
    <source>
        <dbReference type="PROSITE" id="PS50206"/>
    </source>
</evidence>
<keyword evidence="3" id="KW-1185">Reference proteome</keyword>
<proteinExistence type="predicted"/>
<dbReference type="Proteomes" id="UP000243342">
    <property type="component" value="Unassembled WGS sequence"/>
</dbReference>
<dbReference type="PANTHER" id="PTHR43031">
    <property type="entry name" value="FAD-DEPENDENT OXIDOREDUCTASE"/>
    <property type="match status" value="1"/>
</dbReference>
<dbReference type="InterPro" id="IPR001763">
    <property type="entry name" value="Rhodanese-like_dom"/>
</dbReference>
<dbReference type="InterPro" id="IPR036873">
    <property type="entry name" value="Rhodanese-like_dom_sf"/>
</dbReference>
<dbReference type="AlphaFoldDB" id="A0A1J7BXG9"/>
<dbReference type="GO" id="GO:0016740">
    <property type="term" value="F:transferase activity"/>
    <property type="evidence" value="ECO:0007669"/>
    <property type="project" value="UniProtKB-KW"/>
</dbReference>
<reference evidence="2 3" key="1">
    <citation type="submission" date="2016-10" db="EMBL/GenBank/DDBJ databases">
        <title>Genome sequence of Streptomyces gilvigriseus MUSC 26.</title>
        <authorList>
            <person name="Lee L.-H."/>
            <person name="Ser H.-L."/>
        </authorList>
    </citation>
    <scope>NUCLEOTIDE SEQUENCE [LARGE SCALE GENOMIC DNA]</scope>
    <source>
        <strain evidence="2 3">MUSC 26</strain>
    </source>
</reference>
<gene>
    <name evidence="2" type="ORF">BIV57_06995</name>
</gene>
<dbReference type="Gene3D" id="3.40.250.10">
    <property type="entry name" value="Rhodanese-like domain"/>
    <property type="match status" value="1"/>
</dbReference>
<evidence type="ECO:0000313" key="3">
    <source>
        <dbReference type="Proteomes" id="UP000243342"/>
    </source>
</evidence>
<evidence type="ECO:0000313" key="2">
    <source>
        <dbReference type="EMBL" id="OIV38185.1"/>
    </source>
</evidence>
<dbReference type="Pfam" id="PF00581">
    <property type="entry name" value="Rhodanese"/>
    <property type="match status" value="1"/>
</dbReference>
<organism evidence="2 3">
    <name type="scientific">Mangrovactinospora gilvigrisea</name>
    <dbReference type="NCBI Taxonomy" id="1428644"/>
    <lineage>
        <taxon>Bacteria</taxon>
        <taxon>Bacillati</taxon>
        <taxon>Actinomycetota</taxon>
        <taxon>Actinomycetes</taxon>
        <taxon>Kitasatosporales</taxon>
        <taxon>Streptomycetaceae</taxon>
        <taxon>Mangrovactinospora</taxon>
    </lineage>
</organism>
<dbReference type="SMART" id="SM00450">
    <property type="entry name" value="RHOD"/>
    <property type="match status" value="1"/>
</dbReference>
<dbReference type="EMBL" id="MLCF01000027">
    <property type="protein sequence ID" value="OIV38185.1"/>
    <property type="molecule type" value="Genomic_DNA"/>
</dbReference>
<dbReference type="SUPFAM" id="SSF52821">
    <property type="entry name" value="Rhodanese/Cell cycle control phosphatase"/>
    <property type="match status" value="1"/>
</dbReference>
<dbReference type="RefSeq" id="WP_071655822.1">
    <property type="nucleotide sequence ID" value="NZ_MLCF01000027.1"/>
</dbReference>
<sequence length="114" mass="12211">MFHQVPEIGVDKVPGDAALLDVREPDEWAAGHAEGALHIPMGEVVQRLDEIQQTAADADGPLYVVCRAGGRSAQVVNYLRQHDLDAINVDGGMQSWSATGRPLKADGPEAPFIL</sequence>
<dbReference type="PROSITE" id="PS50206">
    <property type="entry name" value="RHODANESE_3"/>
    <property type="match status" value="1"/>
</dbReference>
<dbReference type="PANTHER" id="PTHR43031:SF1">
    <property type="entry name" value="PYRIDINE NUCLEOTIDE-DISULPHIDE OXIDOREDUCTASE"/>
    <property type="match status" value="1"/>
</dbReference>
<dbReference type="CDD" id="cd00158">
    <property type="entry name" value="RHOD"/>
    <property type="match status" value="1"/>
</dbReference>
<feature type="domain" description="Rhodanese" evidence="1">
    <location>
        <begin position="13"/>
        <end position="105"/>
    </location>
</feature>
<dbReference type="OrthoDB" id="9800872at2"/>
<name>A0A1J7BXG9_9ACTN</name>